<name>A0A1N6JC33_9BACT</name>
<evidence type="ECO:0000256" key="2">
    <source>
        <dbReference type="ARBA" id="ARBA00023012"/>
    </source>
</evidence>
<dbReference type="GO" id="GO:0000160">
    <property type="term" value="P:phosphorelay signal transduction system"/>
    <property type="evidence" value="ECO:0007669"/>
    <property type="project" value="UniProtKB-KW"/>
</dbReference>
<evidence type="ECO:0000256" key="3">
    <source>
        <dbReference type="SAM" id="Phobius"/>
    </source>
</evidence>
<dbReference type="Gene3D" id="3.40.50.2300">
    <property type="match status" value="1"/>
</dbReference>
<evidence type="ECO:0000313" key="6">
    <source>
        <dbReference type="Proteomes" id="UP000184694"/>
    </source>
</evidence>
<sequence length="982" mass="112203">MPCLLKNLTSGLSAQKHSIYYWWSALLLLIFSIFSCLFLFAGYYLQSSHYHQDFIDQSVEKSKLLSLHLNREIEEQQAVIQYLAQDTDLLNAISMDDEQAILKWISAVHDFDHDQIYFIQSVKTNKIFSFGQTSKDVQEVLHHTNTSPNLAIYKSSSGQYLLCLTHALRIEGTIVGILGSIFSFTSFTNSIDLNRDQYSILIMEHGSFTDILSGGVISKPVTLLQNAMKGLSFSALFNHEQLAIPMGMNQLYLYAYTQRLTPNPSKTFLTWLLLCFPGCVLTYCLALRLSQKYMHSLIGLTAFSGDPKKDKKHLLALAESTSINEISDGANKLVQYCEQLMQSEEYKRHTALFEACTTALIVCDLEGRILEWNEELITLLGGTKKNLFDQQVKEIFASMDQLKVITGMAHVRQSITASLDTKNVFRARLRLNSARKRSQHVETVIKHLRCANKSSLVFMLYNVTKHVLAEQGLQRAKHSAETITKDRHHFYMGLTQEIEPLAESTSQALILLSETQPTNIQQRHMEQLQFHNELLSELITNIRDFALLETGSVYFERNTFELETLLRQVHASTYSRAMQLQSDICIYLDPTVPQEIWFDFSKSLQALSNIVNIAAKRVHGGIITLTVTAGEVLSQHMQIIFEVCGQKKSLNHDKTFEETGTLPQPEYYGEKGQQLSLAIVERMIKMFSIELTQHVTPADVHIFAFEVNLTNRIPLRDNLHSLLKGKTILLTYCSHNTINFIGKTLSRLGATCDFIPIEVGYCNQLIEKQHSYDVLISCDCAFESLPEKKLNNYFQSLTTSLYTVTHSYWEPTYSHSKIESFRKPVMVNELLARLNAQLLPRVEQYNVIESSLTPTLTLFIAKKTHRTNELEQQLQQQQYTVVQVDDIMKGVDARQLYQPELILLDTGNITLDSYWLIKKIREMEKQERLEPSRIVIFFSQEHVSHAEYIDPYTLTVNANIQPEKLIALLETLKNKANNSQVA</sequence>
<feature type="domain" description="PAS" evidence="4">
    <location>
        <begin position="345"/>
        <end position="418"/>
    </location>
</feature>
<organism evidence="5 6">
    <name type="scientific">Halodesulfovibrio marinisediminis DSM 17456</name>
    <dbReference type="NCBI Taxonomy" id="1121457"/>
    <lineage>
        <taxon>Bacteria</taxon>
        <taxon>Pseudomonadati</taxon>
        <taxon>Thermodesulfobacteriota</taxon>
        <taxon>Desulfovibrionia</taxon>
        <taxon>Desulfovibrionales</taxon>
        <taxon>Desulfovibrionaceae</taxon>
        <taxon>Halodesulfovibrio</taxon>
    </lineage>
</organism>
<dbReference type="OrthoDB" id="341208at2"/>
<dbReference type="InterPro" id="IPR000014">
    <property type="entry name" value="PAS"/>
</dbReference>
<dbReference type="SUPFAM" id="SSF52172">
    <property type="entry name" value="CheY-like"/>
    <property type="match status" value="1"/>
</dbReference>
<evidence type="ECO:0000313" key="5">
    <source>
        <dbReference type="EMBL" id="SIO41783.1"/>
    </source>
</evidence>
<dbReference type="STRING" id="1121457.SAMN02745161_3308"/>
<dbReference type="AlphaFoldDB" id="A0A1N6JC33"/>
<reference evidence="6" key="1">
    <citation type="submission" date="2016-11" db="EMBL/GenBank/DDBJ databases">
        <authorList>
            <person name="Varghese N."/>
            <person name="Submissions S."/>
        </authorList>
    </citation>
    <scope>NUCLEOTIDE SEQUENCE [LARGE SCALE GENOMIC DNA]</scope>
    <source>
        <strain evidence="6">DSM 17456</strain>
    </source>
</reference>
<evidence type="ECO:0000259" key="4">
    <source>
        <dbReference type="PROSITE" id="PS50112"/>
    </source>
</evidence>
<proteinExistence type="predicted"/>
<dbReference type="EMBL" id="FSRG01000010">
    <property type="protein sequence ID" value="SIO41783.1"/>
    <property type="molecule type" value="Genomic_DNA"/>
</dbReference>
<dbReference type="PANTHER" id="PTHR45339:SF1">
    <property type="entry name" value="HYBRID SIGNAL TRANSDUCTION HISTIDINE KINASE J"/>
    <property type="match status" value="1"/>
</dbReference>
<dbReference type="Gene3D" id="3.30.565.10">
    <property type="entry name" value="Histidine kinase-like ATPase, C-terminal domain"/>
    <property type="match status" value="1"/>
</dbReference>
<dbReference type="RefSeq" id="WP_074218033.1">
    <property type="nucleotide sequence ID" value="NZ_FSRG01000010.1"/>
</dbReference>
<keyword evidence="3" id="KW-0472">Membrane</keyword>
<dbReference type="Gene3D" id="3.30.450.20">
    <property type="entry name" value="PAS domain"/>
    <property type="match status" value="1"/>
</dbReference>
<keyword evidence="2" id="KW-0902">Two-component regulatory system</keyword>
<keyword evidence="3" id="KW-1133">Transmembrane helix</keyword>
<dbReference type="SUPFAM" id="SSF55785">
    <property type="entry name" value="PYP-like sensor domain (PAS domain)"/>
    <property type="match status" value="1"/>
</dbReference>
<protein>
    <submittedName>
        <fullName evidence="5">PAS domain S-box-containing protein</fullName>
    </submittedName>
</protein>
<keyword evidence="6" id="KW-1185">Reference proteome</keyword>
<gene>
    <name evidence="5" type="ORF">SAMN02745161_3308</name>
</gene>
<accession>A0A1N6JC33</accession>
<dbReference type="InterPro" id="IPR035965">
    <property type="entry name" value="PAS-like_dom_sf"/>
</dbReference>
<dbReference type="PANTHER" id="PTHR45339">
    <property type="entry name" value="HYBRID SIGNAL TRANSDUCTION HISTIDINE KINASE J"/>
    <property type="match status" value="1"/>
</dbReference>
<dbReference type="SUPFAM" id="SSF55874">
    <property type="entry name" value="ATPase domain of HSP90 chaperone/DNA topoisomerase II/histidine kinase"/>
    <property type="match status" value="1"/>
</dbReference>
<dbReference type="CDD" id="cd00130">
    <property type="entry name" value="PAS"/>
    <property type="match status" value="1"/>
</dbReference>
<dbReference type="PROSITE" id="PS50112">
    <property type="entry name" value="PAS"/>
    <property type="match status" value="1"/>
</dbReference>
<feature type="transmembrane region" description="Helical" evidence="3">
    <location>
        <begin position="268"/>
        <end position="289"/>
    </location>
</feature>
<keyword evidence="3" id="KW-0812">Transmembrane</keyword>
<evidence type="ECO:0000256" key="1">
    <source>
        <dbReference type="ARBA" id="ARBA00022553"/>
    </source>
</evidence>
<dbReference type="InterPro" id="IPR011006">
    <property type="entry name" value="CheY-like_superfamily"/>
</dbReference>
<feature type="transmembrane region" description="Helical" evidence="3">
    <location>
        <begin position="20"/>
        <end position="45"/>
    </location>
</feature>
<dbReference type="NCBIfam" id="TIGR00229">
    <property type="entry name" value="sensory_box"/>
    <property type="match status" value="1"/>
</dbReference>
<dbReference type="Proteomes" id="UP000184694">
    <property type="component" value="Unassembled WGS sequence"/>
</dbReference>
<keyword evidence="1" id="KW-0597">Phosphoprotein</keyword>
<dbReference type="InterPro" id="IPR036890">
    <property type="entry name" value="HATPase_C_sf"/>
</dbReference>
<dbReference type="SMART" id="SM00091">
    <property type="entry name" value="PAS"/>
    <property type="match status" value="1"/>
</dbReference>